<proteinExistence type="predicted"/>
<gene>
    <name evidence="1" type="ORF">SAMN05192573_13117</name>
</gene>
<protein>
    <submittedName>
        <fullName evidence="1">CarboxypepD_reg-like domain-containing protein</fullName>
    </submittedName>
</protein>
<organism evidence="1 2">
    <name type="scientific">Mucilaginibacter gossypii</name>
    <dbReference type="NCBI Taxonomy" id="551996"/>
    <lineage>
        <taxon>Bacteria</taxon>
        <taxon>Pseudomonadati</taxon>
        <taxon>Bacteroidota</taxon>
        <taxon>Sphingobacteriia</taxon>
        <taxon>Sphingobacteriales</taxon>
        <taxon>Sphingobacteriaceae</taxon>
        <taxon>Mucilaginibacter</taxon>
    </lineage>
</organism>
<dbReference type="SUPFAM" id="SSF49464">
    <property type="entry name" value="Carboxypeptidase regulatory domain-like"/>
    <property type="match status" value="1"/>
</dbReference>
<dbReference type="EMBL" id="FNCG01000031">
    <property type="protein sequence ID" value="SDI75308.1"/>
    <property type="molecule type" value="Genomic_DNA"/>
</dbReference>
<keyword evidence="2" id="KW-1185">Reference proteome</keyword>
<evidence type="ECO:0000313" key="2">
    <source>
        <dbReference type="Proteomes" id="UP000199705"/>
    </source>
</evidence>
<accession>A0A1G8N567</accession>
<reference evidence="2" key="1">
    <citation type="submission" date="2016-10" db="EMBL/GenBank/DDBJ databases">
        <authorList>
            <person name="Varghese N."/>
            <person name="Submissions S."/>
        </authorList>
    </citation>
    <scope>NUCLEOTIDE SEQUENCE [LARGE SCALE GENOMIC DNA]</scope>
    <source>
        <strain evidence="2">Gh-67</strain>
    </source>
</reference>
<dbReference type="STRING" id="551996.SAMN05192573_13117"/>
<sequence length="145" mass="16060">MAQSSGKTETARGTISGKIVSAKDSQAIEGTRITLKSQKDTLYKNVVHSDQSGVFEFKNLQNGTYSLQIKHWVYKEVSIGQLIINATKLSINLSEIKLEMAENDLKEVVIRTGQKPYTEQKIDRTIVNVSQLLSNNGVSAFIRSA</sequence>
<dbReference type="Proteomes" id="UP000199705">
    <property type="component" value="Unassembled WGS sequence"/>
</dbReference>
<dbReference type="InterPro" id="IPR008969">
    <property type="entry name" value="CarboxyPept-like_regulatory"/>
</dbReference>
<dbReference type="Pfam" id="PF13620">
    <property type="entry name" value="CarboxypepD_reg"/>
    <property type="match status" value="1"/>
</dbReference>
<dbReference type="AlphaFoldDB" id="A0A1G8N567"/>
<dbReference type="InterPro" id="IPR013783">
    <property type="entry name" value="Ig-like_fold"/>
</dbReference>
<dbReference type="Gene3D" id="2.60.40.10">
    <property type="entry name" value="Immunoglobulins"/>
    <property type="match status" value="1"/>
</dbReference>
<evidence type="ECO:0000313" key="1">
    <source>
        <dbReference type="EMBL" id="SDI75308.1"/>
    </source>
</evidence>
<dbReference type="RefSeq" id="WP_176844607.1">
    <property type="nucleotide sequence ID" value="NZ_FNCG01000031.1"/>
</dbReference>
<name>A0A1G8N567_9SPHI</name>